<dbReference type="PIRSF" id="PIRSF000105">
    <property type="entry name" value="HCDH"/>
    <property type="match status" value="1"/>
</dbReference>
<dbReference type="GO" id="GO:0006631">
    <property type="term" value="P:fatty acid metabolic process"/>
    <property type="evidence" value="ECO:0007669"/>
    <property type="project" value="InterPro"/>
</dbReference>
<gene>
    <name evidence="7" type="ORF">CIK65_17025</name>
</gene>
<evidence type="ECO:0000259" key="5">
    <source>
        <dbReference type="Pfam" id="PF00725"/>
    </source>
</evidence>
<feature type="domain" description="3-hydroxyacyl-CoA dehydrogenase NAD binding" evidence="6">
    <location>
        <begin position="14"/>
        <end position="180"/>
    </location>
</feature>
<name>A0A2A3YQM9_BREAU</name>
<dbReference type="Pfam" id="PF02737">
    <property type="entry name" value="3HCDH_N"/>
    <property type="match status" value="1"/>
</dbReference>
<evidence type="ECO:0000256" key="4">
    <source>
        <dbReference type="PIRSR" id="PIRSR000105-1"/>
    </source>
</evidence>
<dbReference type="Gene3D" id="3.40.50.720">
    <property type="entry name" value="NAD(P)-binding Rossmann-like Domain"/>
    <property type="match status" value="1"/>
</dbReference>
<dbReference type="InterPro" id="IPR008927">
    <property type="entry name" value="6-PGluconate_DH-like_C_sf"/>
</dbReference>
<evidence type="ECO:0000313" key="8">
    <source>
        <dbReference type="Proteomes" id="UP000218620"/>
    </source>
</evidence>
<dbReference type="InterPro" id="IPR022694">
    <property type="entry name" value="3-OHacyl-CoA_DH"/>
</dbReference>
<comment type="pathway">
    <text evidence="1">Lipid metabolism; butanoate metabolism.</text>
</comment>
<proteinExistence type="inferred from homology"/>
<dbReference type="PANTHER" id="PTHR48075">
    <property type="entry name" value="3-HYDROXYACYL-COA DEHYDROGENASE FAMILY PROTEIN"/>
    <property type="match status" value="1"/>
</dbReference>
<evidence type="ECO:0000313" key="7">
    <source>
        <dbReference type="EMBL" id="PCC41600.1"/>
    </source>
</evidence>
<dbReference type="SUPFAM" id="SSF48179">
    <property type="entry name" value="6-phosphogluconate dehydrogenase C-terminal domain-like"/>
    <property type="match status" value="1"/>
</dbReference>
<dbReference type="InterPro" id="IPR006176">
    <property type="entry name" value="3-OHacyl-CoA_DH_NAD-bd"/>
</dbReference>
<comment type="caution">
    <text evidence="7">The sequence shown here is derived from an EMBL/GenBank/DDBJ whole genome shotgun (WGS) entry which is preliminary data.</text>
</comment>
<dbReference type="GO" id="GO:0016616">
    <property type="term" value="F:oxidoreductase activity, acting on the CH-OH group of donors, NAD or NADP as acceptor"/>
    <property type="evidence" value="ECO:0007669"/>
    <property type="project" value="InterPro"/>
</dbReference>
<dbReference type="AlphaFoldDB" id="A0A2A3YQM9"/>
<dbReference type="InterPro" id="IPR006108">
    <property type="entry name" value="3HC_DH_C"/>
</dbReference>
<dbReference type="RefSeq" id="WP_096178997.1">
    <property type="nucleotide sequence ID" value="NZ_JABUYB010000017.1"/>
</dbReference>
<organism evidence="7 8">
    <name type="scientific">Brevibacterium aurantiacum</name>
    <dbReference type="NCBI Taxonomy" id="273384"/>
    <lineage>
        <taxon>Bacteria</taxon>
        <taxon>Bacillati</taxon>
        <taxon>Actinomycetota</taxon>
        <taxon>Actinomycetes</taxon>
        <taxon>Micrococcales</taxon>
        <taxon>Brevibacteriaceae</taxon>
        <taxon>Brevibacterium</taxon>
    </lineage>
</organism>
<feature type="domain" description="3-hydroxyacyl-CoA dehydrogenase C-terminal" evidence="5">
    <location>
        <begin position="193"/>
        <end position="289"/>
    </location>
</feature>
<evidence type="ECO:0000256" key="1">
    <source>
        <dbReference type="ARBA" id="ARBA00005086"/>
    </source>
</evidence>
<evidence type="ECO:0000259" key="6">
    <source>
        <dbReference type="Pfam" id="PF02737"/>
    </source>
</evidence>
<dbReference type="Pfam" id="PF00725">
    <property type="entry name" value="3HCDH"/>
    <property type="match status" value="1"/>
</dbReference>
<evidence type="ECO:0000256" key="2">
    <source>
        <dbReference type="ARBA" id="ARBA00009463"/>
    </source>
</evidence>
<accession>A0A2A3YQM9</accession>
<reference evidence="7 8" key="1">
    <citation type="journal article" date="2017" name="Elife">
        <title>Extensive horizontal gene transfer in cheese-associated bacteria.</title>
        <authorList>
            <person name="Bonham K.S."/>
            <person name="Wolfe B.E."/>
            <person name="Dutton R.J."/>
        </authorList>
    </citation>
    <scope>NUCLEOTIDE SEQUENCE [LARGE SCALE GENOMIC DNA]</scope>
    <source>
        <strain evidence="7 8">962_8</strain>
    </source>
</reference>
<comment type="similarity">
    <text evidence="2">Belongs to the 3-hydroxyacyl-CoA dehydrogenase family.</text>
</comment>
<dbReference type="Gene3D" id="1.10.1040.10">
    <property type="entry name" value="N-(1-d-carboxylethyl)-l-norvaline Dehydrogenase, domain 2"/>
    <property type="match status" value="1"/>
</dbReference>
<sequence length="297" mass="32501">MSSTTSPETANRPVAVIGAGTLGRRIAAVFASGGSQVRVIDFSDEQRNAAVEYINENAPKLKERLDGAADIEILPVETFEDSDAESLADVWLVIEAVPERLDIKRPLFVTLDKLAPSDAILATNSSSYRSSQVIDEVKGTERVLNMHFAMPPASMAVEIMSDGETDQAYIDRLVNDLPAFGLLPFVAMEQSTGFIFNRIWAAIKRESLNVVAEGVSTPKDVDDIMKANAGMPQGPFWHMDQVGLDVVLDIENHYAKENPHLPEGPRKLLQKYVDAGDLGQKTGRGFFDYSKDSAESK</sequence>
<dbReference type="Proteomes" id="UP000218620">
    <property type="component" value="Unassembled WGS sequence"/>
</dbReference>
<dbReference type="InterPro" id="IPR036291">
    <property type="entry name" value="NAD(P)-bd_dom_sf"/>
</dbReference>
<evidence type="ECO:0000256" key="3">
    <source>
        <dbReference type="ARBA" id="ARBA00023002"/>
    </source>
</evidence>
<dbReference type="PANTHER" id="PTHR48075:SF3">
    <property type="entry name" value="3-HYDROXYACYL-COA DEHYDROGENASE"/>
    <property type="match status" value="1"/>
</dbReference>
<feature type="site" description="Important for catalytic activity" evidence="4">
    <location>
        <position position="147"/>
    </location>
</feature>
<dbReference type="GO" id="GO:0070403">
    <property type="term" value="F:NAD+ binding"/>
    <property type="evidence" value="ECO:0007669"/>
    <property type="project" value="InterPro"/>
</dbReference>
<dbReference type="SUPFAM" id="SSF51735">
    <property type="entry name" value="NAD(P)-binding Rossmann-fold domains"/>
    <property type="match status" value="1"/>
</dbReference>
<keyword evidence="3" id="KW-0560">Oxidoreductase</keyword>
<dbReference type="EMBL" id="NRGQ01000027">
    <property type="protein sequence ID" value="PCC41600.1"/>
    <property type="molecule type" value="Genomic_DNA"/>
</dbReference>
<protein>
    <submittedName>
        <fullName evidence="7">3-hydroxybutyryl-CoA dehydrogenase</fullName>
    </submittedName>
</protein>
<dbReference type="InterPro" id="IPR013328">
    <property type="entry name" value="6PGD_dom2"/>
</dbReference>